<keyword evidence="1" id="KW-0560">Oxidoreductase</keyword>
<dbReference type="InterPro" id="IPR000683">
    <property type="entry name" value="Gfo/Idh/MocA-like_OxRdtase_N"/>
</dbReference>
<dbReference type="STRING" id="158189.SpiBuddy_1022"/>
<dbReference type="PANTHER" id="PTHR43818:SF11">
    <property type="entry name" value="BCDNA.GH03377"/>
    <property type="match status" value="1"/>
</dbReference>
<sequence>MQIGIVGAGGMAAYHVKGFIAAGADVVAVADSDEGRARRFADQYGIPHTYPSLQAMLDQMPLLDAVSIVTPNKFHAPLTIQALEAGKHVYCEKPPARNAKEMLLMYEAAQKANKHLMFGFNNRCRPESQVMYRYIENGDVGRINSAQATWIRRAGIPGFGGWFTDKDLSGGGPVIDLLHMIDLALSFMGYPEPKSVLGVTFDDFMGNPAFKGPWGIADGNGKTNVETACHAMVTFKDGQSLMIRNSWAEMNEREVVSVTFQGSKAGGKVERLFGIDGMDETSCDTAMLFTEEYGRQVNRKILVQKDETMGRVANAVNFVQSITEGKKPMNTPAEALILMRITDAIYMSSETGECVQFE</sequence>
<dbReference type="InterPro" id="IPR036291">
    <property type="entry name" value="NAD(P)-bd_dom_sf"/>
</dbReference>
<dbReference type="eggNOG" id="COG0673">
    <property type="taxonomic scope" value="Bacteria"/>
</dbReference>
<evidence type="ECO:0000259" key="2">
    <source>
        <dbReference type="Pfam" id="PF01408"/>
    </source>
</evidence>
<dbReference type="Gene3D" id="3.30.360.10">
    <property type="entry name" value="Dihydrodipicolinate Reductase, domain 2"/>
    <property type="match status" value="1"/>
</dbReference>
<dbReference type="Pfam" id="PF01408">
    <property type="entry name" value="GFO_IDH_MocA"/>
    <property type="match status" value="1"/>
</dbReference>
<feature type="domain" description="Gfo/Idh/MocA-like oxidoreductase N-terminal" evidence="2">
    <location>
        <begin position="2"/>
        <end position="120"/>
    </location>
</feature>
<dbReference type="GO" id="GO:0016491">
    <property type="term" value="F:oxidoreductase activity"/>
    <property type="evidence" value="ECO:0007669"/>
    <property type="project" value="UniProtKB-KW"/>
</dbReference>
<protein>
    <submittedName>
        <fullName evidence="4">Oxidoreductase domain protein</fullName>
    </submittedName>
</protein>
<dbReference type="RefSeq" id="WP_013606698.1">
    <property type="nucleotide sequence ID" value="NC_015152.1"/>
</dbReference>
<accession>F0RYK4</accession>
<dbReference type="InterPro" id="IPR050463">
    <property type="entry name" value="Gfo/Idh/MocA_oxidrdct_glycsds"/>
</dbReference>
<feature type="domain" description="Gfo/Idh/MocA-like oxidoreductase C-terminal" evidence="3">
    <location>
        <begin position="135"/>
        <end position="356"/>
    </location>
</feature>
<dbReference type="HOGENOM" id="CLU_023194_1_4_12"/>
<proteinExistence type="predicted"/>
<dbReference type="AlphaFoldDB" id="F0RYK4"/>
<dbReference type="SUPFAM" id="SSF51735">
    <property type="entry name" value="NAD(P)-binding Rossmann-fold domains"/>
    <property type="match status" value="1"/>
</dbReference>
<name>F0RYK4_SPHGB</name>
<reference evidence="5" key="1">
    <citation type="submission" date="2011-02" db="EMBL/GenBank/DDBJ databases">
        <title>Complete sequence of Spirochaeta sp. Buddy.</title>
        <authorList>
            <person name="Lucas S."/>
            <person name="Copeland A."/>
            <person name="Lapidus A."/>
            <person name="Cheng J.-F."/>
            <person name="Goodwin L."/>
            <person name="Pitluck S."/>
            <person name="Zeytun A."/>
            <person name="Detter J.C."/>
            <person name="Han C."/>
            <person name="Tapia R."/>
            <person name="Land M."/>
            <person name="Hauser L."/>
            <person name="Kyrpides N."/>
            <person name="Ivanova N."/>
            <person name="Mikhailova N."/>
            <person name="Pagani I."/>
            <person name="Ritalahti K.M."/>
            <person name="Loeffler F.E."/>
            <person name="Woyke T."/>
        </authorList>
    </citation>
    <scope>NUCLEOTIDE SEQUENCE [LARGE SCALE GENOMIC DNA]</scope>
    <source>
        <strain evidence="5">ATCC BAA-1886 / DSM 22777 / Buddy</strain>
    </source>
</reference>
<dbReference type="Pfam" id="PF02894">
    <property type="entry name" value="GFO_IDH_MocA_C"/>
    <property type="match status" value="1"/>
</dbReference>
<dbReference type="Gene3D" id="3.40.50.720">
    <property type="entry name" value="NAD(P)-binding Rossmann-like Domain"/>
    <property type="match status" value="1"/>
</dbReference>
<dbReference type="OrthoDB" id="9815825at2"/>
<keyword evidence="5" id="KW-1185">Reference proteome</keyword>
<evidence type="ECO:0000313" key="4">
    <source>
        <dbReference type="EMBL" id="ADY12847.1"/>
    </source>
</evidence>
<evidence type="ECO:0000256" key="1">
    <source>
        <dbReference type="ARBA" id="ARBA00023002"/>
    </source>
</evidence>
<organism evidence="4 5">
    <name type="scientific">Sphaerochaeta globosa (strain ATCC BAA-1886 / DSM 22777 / Buddy)</name>
    <name type="common">Spirochaeta sp. (strain Buddy)</name>
    <dbReference type="NCBI Taxonomy" id="158189"/>
    <lineage>
        <taxon>Bacteria</taxon>
        <taxon>Pseudomonadati</taxon>
        <taxon>Spirochaetota</taxon>
        <taxon>Spirochaetia</taxon>
        <taxon>Spirochaetales</taxon>
        <taxon>Sphaerochaetaceae</taxon>
        <taxon>Sphaerochaeta</taxon>
    </lineage>
</organism>
<dbReference type="GO" id="GO:0000166">
    <property type="term" value="F:nucleotide binding"/>
    <property type="evidence" value="ECO:0007669"/>
    <property type="project" value="InterPro"/>
</dbReference>
<evidence type="ECO:0000313" key="5">
    <source>
        <dbReference type="Proteomes" id="UP000008466"/>
    </source>
</evidence>
<dbReference type="InterPro" id="IPR004104">
    <property type="entry name" value="Gfo/Idh/MocA-like_OxRdtase_C"/>
</dbReference>
<gene>
    <name evidence="4" type="ordered locus">SpiBuddy_1022</name>
</gene>
<dbReference type="KEGG" id="sbu:SpiBuddy_1022"/>
<dbReference type="PANTHER" id="PTHR43818">
    <property type="entry name" value="BCDNA.GH03377"/>
    <property type="match status" value="1"/>
</dbReference>
<evidence type="ECO:0000259" key="3">
    <source>
        <dbReference type="Pfam" id="PF02894"/>
    </source>
</evidence>
<dbReference type="EMBL" id="CP002541">
    <property type="protein sequence ID" value="ADY12847.1"/>
    <property type="molecule type" value="Genomic_DNA"/>
</dbReference>
<dbReference type="SUPFAM" id="SSF55347">
    <property type="entry name" value="Glyceraldehyde-3-phosphate dehydrogenase-like, C-terminal domain"/>
    <property type="match status" value="1"/>
</dbReference>
<dbReference type="Proteomes" id="UP000008466">
    <property type="component" value="Chromosome"/>
</dbReference>